<dbReference type="EMBL" id="JAMRDG010000001">
    <property type="protein sequence ID" value="KAJ3700333.1"/>
    <property type="molecule type" value="Genomic_DNA"/>
</dbReference>
<reference evidence="1 2" key="1">
    <citation type="journal article" date="2022" name="Cell">
        <title>Repeat-based holocentromeres influence genome architecture and karyotype evolution.</title>
        <authorList>
            <person name="Hofstatter P.G."/>
            <person name="Thangavel G."/>
            <person name="Lux T."/>
            <person name="Neumann P."/>
            <person name="Vondrak T."/>
            <person name="Novak P."/>
            <person name="Zhang M."/>
            <person name="Costa L."/>
            <person name="Castellani M."/>
            <person name="Scott A."/>
            <person name="Toegelov H."/>
            <person name="Fuchs J."/>
            <person name="Mata-Sucre Y."/>
            <person name="Dias Y."/>
            <person name="Vanzela A.L.L."/>
            <person name="Huettel B."/>
            <person name="Almeida C.C.S."/>
            <person name="Simkova H."/>
            <person name="Souza G."/>
            <person name="Pedrosa-Harand A."/>
            <person name="Macas J."/>
            <person name="Mayer K.F.X."/>
            <person name="Houben A."/>
            <person name="Marques A."/>
        </authorList>
    </citation>
    <scope>NUCLEOTIDE SEQUENCE [LARGE SCALE GENOMIC DNA]</scope>
    <source>
        <strain evidence="1">RhyTen1mFocal</strain>
    </source>
</reference>
<evidence type="ECO:0008006" key="3">
    <source>
        <dbReference type="Google" id="ProtNLM"/>
    </source>
</evidence>
<comment type="caution">
    <text evidence="1">The sequence shown here is derived from an EMBL/GenBank/DDBJ whole genome shotgun (WGS) entry which is preliminary data.</text>
</comment>
<dbReference type="Proteomes" id="UP001210211">
    <property type="component" value="Unassembled WGS sequence"/>
</dbReference>
<sequence length="255" mass="29012">MGVRYKKAVLALDETAKARLWWGPFGGESFTSSSSDESAELADLVDSFYDSDYEPRDGDEIEAETDGENGGEFIEMLDATLDEIGDDLEVDRIRVEVERAIRVAGSGPDSRFKKRVVSLLQERGFDAGLCKSFWEQSKGLPTGYHKYIDVITSDKSRYIIETNLASDFEIARPNDDYMRLRQRFPTLFIGRPDHLKSIVRVMSNAAVESIKTAGMHVPPWRRREFVLAKWFSSHKRIINFGRDKKEIGTRGEDVN</sequence>
<name>A0AAD6ET64_9POAL</name>
<dbReference type="InterPro" id="IPR006502">
    <property type="entry name" value="PDDEXK-like"/>
</dbReference>
<evidence type="ECO:0000313" key="2">
    <source>
        <dbReference type="Proteomes" id="UP001210211"/>
    </source>
</evidence>
<keyword evidence="2" id="KW-1185">Reference proteome</keyword>
<dbReference type="PANTHER" id="PTHR31579:SF42">
    <property type="entry name" value="DUF506 FAMILY PROTEIN (DUF506)"/>
    <property type="match status" value="1"/>
</dbReference>
<evidence type="ECO:0000313" key="1">
    <source>
        <dbReference type="EMBL" id="KAJ3700333.1"/>
    </source>
</evidence>
<dbReference type="AlphaFoldDB" id="A0AAD6ET64"/>
<protein>
    <recommendedName>
        <fullName evidence="3">DUF506 family protein</fullName>
    </recommendedName>
</protein>
<dbReference type="Pfam" id="PF04720">
    <property type="entry name" value="PDDEXK_6"/>
    <property type="match status" value="1"/>
</dbReference>
<proteinExistence type="predicted"/>
<accession>A0AAD6ET64</accession>
<dbReference type="NCBIfam" id="TIGR01615">
    <property type="entry name" value="A_thal_3542"/>
    <property type="match status" value="1"/>
</dbReference>
<gene>
    <name evidence="1" type="ORF">LUZ61_004038</name>
</gene>
<dbReference type="PANTHER" id="PTHR31579">
    <property type="entry name" value="OS03G0796600 PROTEIN"/>
    <property type="match status" value="1"/>
</dbReference>
<organism evidence="1 2">
    <name type="scientific">Rhynchospora tenuis</name>
    <dbReference type="NCBI Taxonomy" id="198213"/>
    <lineage>
        <taxon>Eukaryota</taxon>
        <taxon>Viridiplantae</taxon>
        <taxon>Streptophyta</taxon>
        <taxon>Embryophyta</taxon>
        <taxon>Tracheophyta</taxon>
        <taxon>Spermatophyta</taxon>
        <taxon>Magnoliopsida</taxon>
        <taxon>Liliopsida</taxon>
        <taxon>Poales</taxon>
        <taxon>Cyperaceae</taxon>
        <taxon>Cyperoideae</taxon>
        <taxon>Rhynchosporeae</taxon>
        <taxon>Rhynchospora</taxon>
    </lineage>
</organism>